<protein>
    <recommendedName>
        <fullName evidence="1">Amylosucrase C-terminal domain-containing protein</fullName>
    </recommendedName>
</protein>
<evidence type="ECO:0000313" key="2">
    <source>
        <dbReference type="EMBL" id="RIH88458.1"/>
    </source>
</evidence>
<comment type="caution">
    <text evidence="2">The sequence shown here is derived from an EMBL/GenBank/DDBJ whole genome shotgun (WGS) entry which is preliminary data.</text>
</comment>
<keyword evidence="3" id="KW-1185">Reference proteome</keyword>
<dbReference type="Proteomes" id="UP000265800">
    <property type="component" value="Unassembled WGS sequence"/>
</dbReference>
<feature type="domain" description="Amylosucrase C-terminal" evidence="1">
    <location>
        <begin position="2"/>
        <end position="45"/>
    </location>
</feature>
<sequence length="49" mass="5941">MYNFSEEEQPFPFEALRQEGIVQPFDRITEAPAPAYLRPYERLWLIQRP</sequence>
<name>A0A399EWN3_9DEIN</name>
<accession>A0A399EWN3</accession>
<dbReference type="Gene3D" id="2.60.40.1180">
    <property type="entry name" value="Golgi alpha-mannosidase II"/>
    <property type="match status" value="1"/>
</dbReference>
<dbReference type="Pfam" id="PF22582">
    <property type="entry name" value="Amylosucrase_C-like"/>
    <property type="match status" value="1"/>
</dbReference>
<dbReference type="InterPro" id="IPR013780">
    <property type="entry name" value="Glyco_hydro_b"/>
</dbReference>
<organism evidence="2 3">
    <name type="scientific">Meiothermus luteus</name>
    <dbReference type="NCBI Taxonomy" id="2026184"/>
    <lineage>
        <taxon>Bacteria</taxon>
        <taxon>Thermotogati</taxon>
        <taxon>Deinococcota</taxon>
        <taxon>Deinococci</taxon>
        <taxon>Thermales</taxon>
        <taxon>Thermaceae</taxon>
        <taxon>Meiothermus</taxon>
    </lineage>
</organism>
<evidence type="ECO:0000313" key="3">
    <source>
        <dbReference type="Proteomes" id="UP000265800"/>
    </source>
</evidence>
<reference evidence="2 3" key="1">
    <citation type="submission" date="2018-08" db="EMBL/GenBank/DDBJ databases">
        <title>Meiothermus luteus KCTC 52599 genome sequencing project.</title>
        <authorList>
            <person name="Da Costa M.S."/>
            <person name="Albuquerque L."/>
            <person name="Raposo P."/>
            <person name="Froufe H.J.C."/>
            <person name="Barroso C.S."/>
            <person name="Egas C."/>
        </authorList>
    </citation>
    <scope>NUCLEOTIDE SEQUENCE [LARGE SCALE GENOMIC DNA]</scope>
    <source>
        <strain evidence="2 3">KCTC 52599</strain>
    </source>
</reference>
<dbReference type="EMBL" id="QWKZ01000012">
    <property type="protein sequence ID" value="RIH88458.1"/>
    <property type="molecule type" value="Genomic_DNA"/>
</dbReference>
<evidence type="ECO:0000259" key="1">
    <source>
        <dbReference type="Pfam" id="PF22582"/>
    </source>
</evidence>
<gene>
    <name evidence="2" type="ORF">Mlute_00585</name>
</gene>
<proteinExistence type="predicted"/>
<dbReference type="InterPro" id="IPR055218">
    <property type="entry name" value="Amylosucrase_C"/>
</dbReference>
<dbReference type="AlphaFoldDB" id="A0A399EWN3"/>